<keyword evidence="2" id="KW-0472">Membrane</keyword>
<comment type="caution">
    <text evidence="3">The sequence shown here is derived from an EMBL/GenBank/DDBJ whole genome shotgun (WGS) entry which is preliminary data.</text>
</comment>
<feature type="coiled-coil region" evidence="1">
    <location>
        <begin position="26"/>
        <end position="53"/>
    </location>
</feature>
<keyword evidence="2" id="KW-1133">Transmembrane helix</keyword>
<dbReference type="InterPro" id="IPR007445">
    <property type="entry name" value="PilO"/>
</dbReference>
<dbReference type="Proteomes" id="UP000885847">
    <property type="component" value="Unassembled WGS sequence"/>
</dbReference>
<dbReference type="GO" id="GO:0043683">
    <property type="term" value="P:type IV pilus assembly"/>
    <property type="evidence" value="ECO:0007669"/>
    <property type="project" value="InterPro"/>
</dbReference>
<dbReference type="GO" id="GO:0043107">
    <property type="term" value="P:type IV pilus-dependent motility"/>
    <property type="evidence" value="ECO:0007669"/>
    <property type="project" value="InterPro"/>
</dbReference>
<sequence>MSKLRPSYFVALLAIIAFVAGYFTIIKKQKTVYLKLEEEYKNLTVDVSKARAVAERKNQAMREYWLVTKRWEKANQMLPKQGNIPDILRDINKLAGAAGVKINLFKPKAPVPKEKYTEIPLDIEVSGTYHEIARFLAYLNNMERIVNVSSIDLTPGKEETWGLKAKMSAIAYVGQGGVKHEKGTKKKRRRR</sequence>
<name>A0A7C0ZDH8_UNCW3</name>
<protein>
    <recommendedName>
        <fullName evidence="4">Pilus assembly protein PilO</fullName>
    </recommendedName>
</protein>
<dbReference type="PANTHER" id="PTHR39555">
    <property type="entry name" value="FIMBRIAL ASSEMBLY PROTEIN PILO-LIKE PROTEIN-RELATED"/>
    <property type="match status" value="1"/>
</dbReference>
<gene>
    <name evidence="3" type="ORF">ENF18_04625</name>
</gene>
<feature type="transmembrane region" description="Helical" evidence="2">
    <location>
        <begin position="6"/>
        <end position="25"/>
    </location>
</feature>
<dbReference type="EMBL" id="DQWE01000221">
    <property type="protein sequence ID" value="HDI83059.1"/>
    <property type="molecule type" value="Genomic_DNA"/>
</dbReference>
<evidence type="ECO:0008006" key="4">
    <source>
        <dbReference type="Google" id="ProtNLM"/>
    </source>
</evidence>
<dbReference type="Pfam" id="PF04350">
    <property type="entry name" value="PilO"/>
    <property type="match status" value="1"/>
</dbReference>
<keyword evidence="1" id="KW-0175">Coiled coil</keyword>
<dbReference type="AlphaFoldDB" id="A0A7C0ZDH8"/>
<proteinExistence type="predicted"/>
<keyword evidence="2" id="KW-0812">Transmembrane</keyword>
<evidence type="ECO:0000313" key="3">
    <source>
        <dbReference type="EMBL" id="HDI83059.1"/>
    </source>
</evidence>
<evidence type="ECO:0000256" key="1">
    <source>
        <dbReference type="SAM" id="Coils"/>
    </source>
</evidence>
<organism evidence="3">
    <name type="scientific">candidate division WOR-3 bacterium</name>
    <dbReference type="NCBI Taxonomy" id="2052148"/>
    <lineage>
        <taxon>Bacteria</taxon>
        <taxon>Bacteria division WOR-3</taxon>
    </lineage>
</organism>
<dbReference type="PANTHER" id="PTHR39555:SF1">
    <property type="entry name" value="TYPE IV PILUS INNER MEMBRANE COMPONENT PILO"/>
    <property type="match status" value="1"/>
</dbReference>
<evidence type="ECO:0000256" key="2">
    <source>
        <dbReference type="SAM" id="Phobius"/>
    </source>
</evidence>
<reference evidence="3" key="1">
    <citation type="journal article" date="2020" name="mSystems">
        <title>Genome- and Community-Level Interaction Insights into Carbon Utilization and Element Cycling Functions of Hydrothermarchaeota in Hydrothermal Sediment.</title>
        <authorList>
            <person name="Zhou Z."/>
            <person name="Liu Y."/>
            <person name="Xu W."/>
            <person name="Pan J."/>
            <person name="Luo Z.H."/>
            <person name="Li M."/>
        </authorList>
    </citation>
    <scope>NUCLEOTIDE SEQUENCE [LARGE SCALE GENOMIC DNA]</scope>
    <source>
        <strain evidence="3">HyVt-102</strain>
    </source>
</reference>
<dbReference type="InterPro" id="IPR014717">
    <property type="entry name" value="Transl_elong_EF1B/ribsomal_bS6"/>
</dbReference>
<dbReference type="Gene3D" id="3.30.70.60">
    <property type="match status" value="1"/>
</dbReference>
<accession>A0A7C0ZDH8</accession>